<feature type="compositionally biased region" description="Polar residues" evidence="1">
    <location>
        <begin position="527"/>
        <end position="537"/>
    </location>
</feature>
<dbReference type="Pfam" id="PF00781">
    <property type="entry name" value="DAGK_cat"/>
    <property type="match status" value="1"/>
</dbReference>
<dbReference type="PANTHER" id="PTHR12358">
    <property type="entry name" value="SPHINGOSINE KINASE"/>
    <property type="match status" value="1"/>
</dbReference>
<reference evidence="4" key="1">
    <citation type="submission" date="2024-04" db="EMBL/GenBank/DDBJ databases">
        <title>Salinicola lusitanus LLJ914,a marine bacterium isolated from the Okinawa Trough.</title>
        <authorList>
            <person name="Li J."/>
        </authorList>
    </citation>
    <scope>NUCLEOTIDE SEQUENCE [LARGE SCALE GENOMIC DNA]</scope>
</reference>
<dbReference type="InterPro" id="IPR045363">
    <property type="entry name" value="CERK_C"/>
</dbReference>
<dbReference type="AlphaFoldDB" id="A0AAW0Q356"/>
<feature type="region of interest" description="Disordered" evidence="1">
    <location>
        <begin position="278"/>
        <end position="315"/>
    </location>
</feature>
<dbReference type="GO" id="GO:0001727">
    <property type="term" value="F:lipid kinase activity"/>
    <property type="evidence" value="ECO:0007669"/>
    <property type="project" value="TreeGrafter"/>
</dbReference>
<protein>
    <recommendedName>
        <fullName evidence="2">DAGKc domain-containing protein</fullName>
    </recommendedName>
</protein>
<dbReference type="InterPro" id="IPR017438">
    <property type="entry name" value="ATP-NAD_kinase_N"/>
</dbReference>
<feature type="compositionally biased region" description="Polar residues" evidence="1">
    <location>
        <begin position="654"/>
        <end position="667"/>
    </location>
</feature>
<keyword evidence="4" id="KW-1185">Reference proteome</keyword>
<proteinExistence type="predicted"/>
<gene>
    <name evidence="3" type="ORF">WMY93_002258</name>
</gene>
<feature type="compositionally biased region" description="Polar residues" evidence="1">
    <location>
        <begin position="301"/>
        <end position="313"/>
    </location>
</feature>
<dbReference type="InterPro" id="IPR016064">
    <property type="entry name" value="NAD/diacylglycerol_kinase_sf"/>
</dbReference>
<evidence type="ECO:0000313" key="4">
    <source>
        <dbReference type="Proteomes" id="UP001460270"/>
    </source>
</evidence>
<dbReference type="GO" id="GO:0006665">
    <property type="term" value="P:sphingolipid metabolic process"/>
    <property type="evidence" value="ECO:0007669"/>
    <property type="project" value="TreeGrafter"/>
</dbReference>
<organism evidence="3 4">
    <name type="scientific">Mugilogobius chulae</name>
    <name type="common">yellowstripe goby</name>
    <dbReference type="NCBI Taxonomy" id="88201"/>
    <lineage>
        <taxon>Eukaryota</taxon>
        <taxon>Metazoa</taxon>
        <taxon>Chordata</taxon>
        <taxon>Craniata</taxon>
        <taxon>Vertebrata</taxon>
        <taxon>Euteleostomi</taxon>
        <taxon>Actinopterygii</taxon>
        <taxon>Neopterygii</taxon>
        <taxon>Teleostei</taxon>
        <taxon>Neoteleostei</taxon>
        <taxon>Acanthomorphata</taxon>
        <taxon>Gobiaria</taxon>
        <taxon>Gobiiformes</taxon>
        <taxon>Gobioidei</taxon>
        <taxon>Gobiidae</taxon>
        <taxon>Gobionellinae</taxon>
        <taxon>Mugilogobius</taxon>
    </lineage>
</organism>
<dbReference type="Pfam" id="PF19280">
    <property type="entry name" value="CERK_C"/>
    <property type="match status" value="1"/>
</dbReference>
<evidence type="ECO:0000313" key="3">
    <source>
        <dbReference type="EMBL" id="KAK7938932.1"/>
    </source>
</evidence>
<dbReference type="Gene3D" id="3.40.50.10330">
    <property type="entry name" value="Probable inorganic polyphosphate/atp-NAD kinase, domain 1"/>
    <property type="match status" value="1"/>
</dbReference>
<sequence>MPNRVTEKEGHALSLIKECNLDQFHGVVVVGGDGSVAELCHGLVLRTQLDTDSALERPSRVSLPLGIIPAGSTDIVACSVHGVRDPVTATLLIVLGRVQQVDMCSFWSQGRLVRYGFSAMVGFGGRSLACAEKRRWMPSTQRRDYAVVRTLARLRAEECELSFVEAGTSCTEAEDSDGNSRHTVEEEEGESWITNQGLYLNISVMSIPGLSPHTPRGLAPNTRLANGSAALIAVGNTSRTQFVKHLKRLSAPSGQLNFPFVESRTVTAVKIRPQAVIGSEEETEEETVQSESSALPIVQPESGSESSVQSQKDGSCPWNIDGQLVQLRHEVVIRIHPRLIRLFGQEVEQAEPSAPITPGPSHQTHHTRPITPDPSHQTHHTRPNTPDPSHQTHHTRPIHQTQYTRPITPDPSHQTQYTRPITPDPSHQTHHTGPSHQAHHTRPITPDPIHQAHHTRPNTPDPSHPAHHTRPTTPGPSHQTHHTRPITPGPSHQTQYTRPNTLDPSHQTQYTRPITPDPIHQTHHTRPNTPHQTQYTRPITPDPIHHTRPNTPGPSHQAHHTRPITPDPSHQAHHTRPITPDSSHQTHHTRPITPDPIHQTHHTRPNTPDPSHQTHHTRPNTPDPSHQTHHTRPITLDPSHQAHHTRPNTPGPIHQTQYTRPITPDSSHQTHHTRSITPGPSHQTHHTRPITPDPSHCSRPITPHFSWGEGNNTGKQRQRHHTEEKPKQSVSHKALWVRDYYN</sequence>
<evidence type="ECO:0000256" key="1">
    <source>
        <dbReference type="SAM" id="MobiDB-lite"/>
    </source>
</evidence>
<dbReference type="GO" id="GO:0016020">
    <property type="term" value="C:membrane"/>
    <property type="evidence" value="ECO:0007669"/>
    <property type="project" value="GOC"/>
</dbReference>
<evidence type="ECO:0000259" key="2">
    <source>
        <dbReference type="PROSITE" id="PS50146"/>
    </source>
</evidence>
<feature type="compositionally biased region" description="Polar residues" evidence="1">
    <location>
        <begin position="398"/>
        <end position="419"/>
    </location>
</feature>
<feature type="compositionally biased region" description="Polar residues" evidence="1">
    <location>
        <begin position="490"/>
        <end position="512"/>
    </location>
</feature>
<dbReference type="PROSITE" id="PS50146">
    <property type="entry name" value="DAGK"/>
    <property type="match status" value="1"/>
</dbReference>
<feature type="domain" description="DAGKc" evidence="2">
    <location>
        <begin position="1"/>
        <end position="110"/>
    </location>
</feature>
<feature type="region of interest" description="Disordered" evidence="1">
    <location>
        <begin position="350"/>
        <end position="742"/>
    </location>
</feature>
<accession>A0AAW0Q356</accession>
<dbReference type="Proteomes" id="UP001460270">
    <property type="component" value="Unassembled WGS sequence"/>
</dbReference>
<dbReference type="InterPro" id="IPR050187">
    <property type="entry name" value="Lipid_Phosphate_FormReg"/>
</dbReference>
<dbReference type="InterPro" id="IPR001206">
    <property type="entry name" value="Diacylglycerol_kinase_cat_dom"/>
</dbReference>
<dbReference type="SUPFAM" id="SSF111331">
    <property type="entry name" value="NAD kinase/diacylglycerol kinase-like"/>
    <property type="match status" value="1"/>
</dbReference>
<dbReference type="EMBL" id="JBBPFD010000002">
    <property type="protein sequence ID" value="KAK7938932.1"/>
    <property type="molecule type" value="Genomic_DNA"/>
</dbReference>
<name>A0AAW0Q356_9GOBI</name>
<feature type="compositionally biased region" description="Acidic residues" evidence="1">
    <location>
        <begin position="279"/>
        <end position="288"/>
    </location>
</feature>
<comment type="caution">
    <text evidence="3">The sequence shown here is derived from an EMBL/GenBank/DDBJ whole genome shotgun (WGS) entry which is preliminary data.</text>
</comment>
<dbReference type="PANTHER" id="PTHR12358:SF26">
    <property type="entry name" value="CERAMIDE KINASE-LIKE PROTEIN"/>
    <property type="match status" value="1"/>
</dbReference>
<dbReference type="Gene3D" id="2.60.200.40">
    <property type="match status" value="1"/>
</dbReference>